<organism evidence="4 5">
    <name type="scientific">Ferrimonas pelagia</name>
    <dbReference type="NCBI Taxonomy" id="1177826"/>
    <lineage>
        <taxon>Bacteria</taxon>
        <taxon>Pseudomonadati</taxon>
        <taxon>Pseudomonadota</taxon>
        <taxon>Gammaproteobacteria</taxon>
        <taxon>Alteromonadales</taxon>
        <taxon>Ferrimonadaceae</taxon>
        <taxon>Ferrimonas</taxon>
    </lineage>
</organism>
<dbReference type="PANTHER" id="PTHR42794:SF2">
    <property type="entry name" value="ABC TRANSPORTER ATP-BINDING PROTEIN"/>
    <property type="match status" value="1"/>
</dbReference>
<dbReference type="EMBL" id="BAABJZ010000006">
    <property type="protein sequence ID" value="GAA4875022.1"/>
    <property type="molecule type" value="Genomic_DNA"/>
</dbReference>
<dbReference type="SUPFAM" id="SSF52540">
    <property type="entry name" value="P-loop containing nucleoside triphosphate hydrolases"/>
    <property type="match status" value="1"/>
</dbReference>
<keyword evidence="1" id="KW-0547">Nucleotide-binding</keyword>
<proteinExistence type="predicted"/>
<dbReference type="SMART" id="SM00382">
    <property type="entry name" value="AAA"/>
    <property type="match status" value="1"/>
</dbReference>
<dbReference type="InterPro" id="IPR003593">
    <property type="entry name" value="AAA+_ATPase"/>
</dbReference>
<dbReference type="InterPro" id="IPR017871">
    <property type="entry name" value="ABC_transporter-like_CS"/>
</dbReference>
<feature type="domain" description="ABC transporter" evidence="3">
    <location>
        <begin position="3"/>
        <end position="229"/>
    </location>
</feature>
<evidence type="ECO:0000259" key="3">
    <source>
        <dbReference type="PROSITE" id="PS50893"/>
    </source>
</evidence>
<protein>
    <submittedName>
        <fullName evidence="4">ABC transporter ATP-binding protein</fullName>
    </submittedName>
</protein>
<dbReference type="GO" id="GO:0005524">
    <property type="term" value="F:ATP binding"/>
    <property type="evidence" value="ECO:0007669"/>
    <property type="project" value="UniProtKB-KW"/>
</dbReference>
<sequence length="249" mass="26914">MCIELHQLTLNQGHRTVVQPTDLHLHRGEKIGLIGPNGSGKTTLLKAIAGLHSPASGRISLDCHCLSGLAPQDLAQQMAILLQDQPTDLPLSVHDTIELAAMARPDGRAGPSVAELLAIAHLTPLAHTPVSRLSGGERQRVFLAQALFQAPQILLLDEPSNHLDVRHQWQLLQHCHDTIETVIASYHDFNLAAALCDRLILLVDGVIQADGPPQQVLTPANLKRHFGVDSERLSNDDDAPHIRVLGAVA</sequence>
<dbReference type="CDD" id="cd03214">
    <property type="entry name" value="ABC_Iron-Siderophores_B12_Hemin"/>
    <property type="match status" value="1"/>
</dbReference>
<dbReference type="PROSITE" id="PS50893">
    <property type="entry name" value="ABC_TRANSPORTER_2"/>
    <property type="match status" value="1"/>
</dbReference>
<dbReference type="Gene3D" id="3.40.50.300">
    <property type="entry name" value="P-loop containing nucleotide triphosphate hydrolases"/>
    <property type="match status" value="1"/>
</dbReference>
<dbReference type="PROSITE" id="PS00211">
    <property type="entry name" value="ABC_TRANSPORTER_1"/>
    <property type="match status" value="1"/>
</dbReference>
<dbReference type="RefSeq" id="WP_345333133.1">
    <property type="nucleotide sequence ID" value="NZ_BAABJZ010000006.1"/>
</dbReference>
<dbReference type="PANTHER" id="PTHR42794">
    <property type="entry name" value="HEMIN IMPORT ATP-BINDING PROTEIN HMUV"/>
    <property type="match status" value="1"/>
</dbReference>
<name>A0ABP9EC23_9GAMM</name>
<dbReference type="InterPro" id="IPR003439">
    <property type="entry name" value="ABC_transporter-like_ATP-bd"/>
</dbReference>
<evidence type="ECO:0000313" key="5">
    <source>
        <dbReference type="Proteomes" id="UP001499988"/>
    </source>
</evidence>
<evidence type="ECO:0000313" key="4">
    <source>
        <dbReference type="EMBL" id="GAA4875022.1"/>
    </source>
</evidence>
<evidence type="ECO:0000256" key="1">
    <source>
        <dbReference type="ARBA" id="ARBA00022741"/>
    </source>
</evidence>
<comment type="caution">
    <text evidence="4">The sequence shown here is derived from an EMBL/GenBank/DDBJ whole genome shotgun (WGS) entry which is preliminary data.</text>
</comment>
<gene>
    <name evidence="4" type="ORF">GCM10023333_05280</name>
</gene>
<dbReference type="Proteomes" id="UP001499988">
    <property type="component" value="Unassembled WGS sequence"/>
</dbReference>
<keyword evidence="5" id="KW-1185">Reference proteome</keyword>
<dbReference type="Pfam" id="PF00005">
    <property type="entry name" value="ABC_tran"/>
    <property type="match status" value="1"/>
</dbReference>
<evidence type="ECO:0000256" key="2">
    <source>
        <dbReference type="ARBA" id="ARBA00022840"/>
    </source>
</evidence>
<accession>A0ABP9EC23</accession>
<dbReference type="InterPro" id="IPR027417">
    <property type="entry name" value="P-loop_NTPase"/>
</dbReference>
<reference evidence="5" key="1">
    <citation type="journal article" date="2019" name="Int. J. Syst. Evol. Microbiol.">
        <title>The Global Catalogue of Microorganisms (GCM) 10K type strain sequencing project: providing services to taxonomists for standard genome sequencing and annotation.</title>
        <authorList>
            <consortium name="The Broad Institute Genomics Platform"/>
            <consortium name="The Broad Institute Genome Sequencing Center for Infectious Disease"/>
            <person name="Wu L."/>
            <person name="Ma J."/>
        </authorList>
    </citation>
    <scope>NUCLEOTIDE SEQUENCE [LARGE SCALE GENOMIC DNA]</scope>
    <source>
        <strain evidence="5">JCM 18401</strain>
    </source>
</reference>
<keyword evidence="2 4" id="KW-0067">ATP-binding</keyword>